<keyword evidence="2" id="KW-1185">Reference proteome</keyword>
<comment type="caution">
    <text evidence="1">The sequence shown here is derived from an EMBL/GenBank/DDBJ whole genome shotgun (WGS) entry which is preliminary data.</text>
</comment>
<dbReference type="Proteomes" id="UP000886998">
    <property type="component" value="Unassembled WGS sequence"/>
</dbReference>
<evidence type="ECO:0000313" key="1">
    <source>
        <dbReference type="EMBL" id="GFY60990.1"/>
    </source>
</evidence>
<sequence>MPKGESFRISQACYRHWPYQIIHSHVSTSENYNSKSPALTQQKMEYNSICPAARSDSQHLFILELFSGVVIPFSAAHPSRGVKTIPMLMEHYHPSDAPLSQTIIVSPSLSLDDPVRDGPYVIVWKWITLWSVCIFRGRQSFVVTMDAFLSVWFSGGFPSELD</sequence>
<proteinExistence type="predicted"/>
<reference evidence="1" key="1">
    <citation type="submission" date="2020-08" db="EMBL/GenBank/DDBJ databases">
        <title>Multicomponent nature underlies the extraordinary mechanical properties of spider dragline silk.</title>
        <authorList>
            <person name="Kono N."/>
            <person name="Nakamura H."/>
            <person name="Mori M."/>
            <person name="Yoshida Y."/>
            <person name="Ohtoshi R."/>
            <person name="Malay A.D."/>
            <person name="Moran D.A.P."/>
            <person name="Tomita M."/>
            <person name="Numata K."/>
            <person name="Arakawa K."/>
        </authorList>
    </citation>
    <scope>NUCLEOTIDE SEQUENCE</scope>
</reference>
<dbReference type="AlphaFoldDB" id="A0A8X7C9H4"/>
<dbReference type="OrthoDB" id="10428753at2759"/>
<dbReference type="EMBL" id="BMAV01013362">
    <property type="protein sequence ID" value="GFY60990.1"/>
    <property type="molecule type" value="Genomic_DNA"/>
</dbReference>
<name>A0A8X7C9H4_9ARAC</name>
<protein>
    <submittedName>
        <fullName evidence="1">Uncharacterized protein</fullName>
    </submittedName>
</protein>
<accession>A0A8X7C9H4</accession>
<gene>
    <name evidence="1" type="ORF">TNIN_154111</name>
</gene>
<evidence type="ECO:0000313" key="2">
    <source>
        <dbReference type="Proteomes" id="UP000886998"/>
    </source>
</evidence>
<organism evidence="1 2">
    <name type="scientific">Trichonephila inaurata madagascariensis</name>
    <dbReference type="NCBI Taxonomy" id="2747483"/>
    <lineage>
        <taxon>Eukaryota</taxon>
        <taxon>Metazoa</taxon>
        <taxon>Ecdysozoa</taxon>
        <taxon>Arthropoda</taxon>
        <taxon>Chelicerata</taxon>
        <taxon>Arachnida</taxon>
        <taxon>Araneae</taxon>
        <taxon>Araneomorphae</taxon>
        <taxon>Entelegynae</taxon>
        <taxon>Araneoidea</taxon>
        <taxon>Nephilidae</taxon>
        <taxon>Trichonephila</taxon>
        <taxon>Trichonephila inaurata</taxon>
    </lineage>
</organism>